<feature type="compositionally biased region" description="Basic and acidic residues" evidence="1">
    <location>
        <begin position="839"/>
        <end position="852"/>
    </location>
</feature>
<dbReference type="OrthoDB" id="10384442at2759"/>
<keyword evidence="2" id="KW-1133">Transmembrane helix</keyword>
<keyword evidence="3" id="KW-0732">Signal</keyword>
<keyword evidence="2" id="KW-0472">Membrane</keyword>
<feature type="chain" id="PRO_5002952364" evidence="3">
    <location>
        <begin position="23"/>
        <end position="852"/>
    </location>
</feature>
<feature type="region of interest" description="Disordered" evidence="1">
    <location>
        <begin position="738"/>
        <end position="774"/>
    </location>
</feature>
<feature type="transmembrane region" description="Helical" evidence="2">
    <location>
        <begin position="782"/>
        <end position="803"/>
    </location>
</feature>
<dbReference type="GeneID" id="9064590"/>
<dbReference type="RefSeq" id="XP_002774045.1">
    <property type="nucleotide sequence ID" value="XM_002773999.1"/>
</dbReference>
<keyword evidence="2" id="KW-0812">Transmembrane</keyword>
<dbReference type="InParanoid" id="C5LBP0"/>
<evidence type="ECO:0000256" key="2">
    <source>
        <dbReference type="SAM" id="Phobius"/>
    </source>
</evidence>
<dbReference type="Proteomes" id="UP000007800">
    <property type="component" value="Unassembled WGS sequence"/>
</dbReference>
<accession>C5LBP0</accession>
<keyword evidence="5" id="KW-1185">Reference proteome</keyword>
<organism evidence="5">
    <name type="scientific">Perkinsus marinus (strain ATCC 50983 / TXsc)</name>
    <dbReference type="NCBI Taxonomy" id="423536"/>
    <lineage>
        <taxon>Eukaryota</taxon>
        <taxon>Sar</taxon>
        <taxon>Alveolata</taxon>
        <taxon>Perkinsozoa</taxon>
        <taxon>Perkinsea</taxon>
        <taxon>Perkinsida</taxon>
        <taxon>Perkinsidae</taxon>
        <taxon>Perkinsus</taxon>
    </lineage>
</organism>
<feature type="compositionally biased region" description="Polar residues" evidence="1">
    <location>
        <begin position="710"/>
        <end position="726"/>
    </location>
</feature>
<feature type="signal peptide" evidence="3">
    <location>
        <begin position="1"/>
        <end position="22"/>
    </location>
</feature>
<feature type="region of interest" description="Disordered" evidence="1">
    <location>
        <begin position="831"/>
        <end position="852"/>
    </location>
</feature>
<evidence type="ECO:0000256" key="3">
    <source>
        <dbReference type="SAM" id="SignalP"/>
    </source>
</evidence>
<evidence type="ECO:0000256" key="1">
    <source>
        <dbReference type="SAM" id="MobiDB-lite"/>
    </source>
</evidence>
<sequence length="852" mass="95597">MTVNAFIPTVFILMITSRFGAAVDINYDIYCNGRGHINTTAQYEARAVTELVMNMCICDPGWSSLTFLNYSASYCVVWTKRVYASKFDDIYNCVPYTSVESEPFFPPGDWVCFDKHPKLAEICREDGRVNIYPIFAENAPPTAALPGSQQSKSLKYEPYCNGRGRVNRTAQDVETNVDYMVANLCTCDPGWSSMLFSNFSVRYCSVWTKPTYEARLESVYDWVPVSSVEHESYFQTGYWLCYDKHPRYTLRQPHGPELLFLYKSPSWCRGRWRTRTQSCDCSGKEKGGFPEICLESDRDHIVPTYTVNEVPQPPSTVYEPYCNGRGVFNETAQLYENANDMVLNLCTCDSGWTSLLFKNLTISYCVVWKDVIYDSRFDDVYDCVPTSTIAYDKFFPAGRWACYDKYPKYTLAAPQGPQLLFHFLPPKWCKGRWRVRTQICNCDKTMDKPLPEVCQADEREMISPVFVAHARPESAISTSAPPSLGFDTNFDLYCNGRGHIDETTLLKESDSETMIQNLCVCDEGWTSMFFRNYSASYCTVWKEAEYDTKFNEIYNCVPSSTIPMELMFPAGEWVCPDKYPKYELLKPHGPVSLFYFAPPAWCTTRWMPRAQACRCGDDQNEGLTDACSATSEDYISPVFVKRPPPPVITTKLTTTSTTTTTTTTTVTTRTTTTTLKSTVAVVISPEVSGTTVVGSTSTPSRSAGDEVDAQGSTPSPLNSSECGEHGSWSTETGECVCDDGWGPDPSEEGTSEPCGHLGFAGDGGNRDAAPASNGDNSGGGSWIVVALLAVFVLVVGIILMVRLCRSRCVKGRNDRLMWLWEVKKAIKKRLPRTRPPRGFSDRPTESPELRDL</sequence>
<dbReference type="OMA" id="YTLRQPH"/>
<dbReference type="AlphaFoldDB" id="C5LBP0"/>
<proteinExistence type="predicted"/>
<feature type="region of interest" description="Disordered" evidence="1">
    <location>
        <begin position="689"/>
        <end position="726"/>
    </location>
</feature>
<evidence type="ECO:0000313" key="4">
    <source>
        <dbReference type="EMBL" id="EER05861.1"/>
    </source>
</evidence>
<dbReference type="EMBL" id="GG680918">
    <property type="protein sequence ID" value="EER05861.1"/>
    <property type="molecule type" value="Genomic_DNA"/>
</dbReference>
<feature type="compositionally biased region" description="Low complexity" evidence="1">
    <location>
        <begin position="689"/>
        <end position="698"/>
    </location>
</feature>
<evidence type="ECO:0000313" key="5">
    <source>
        <dbReference type="Proteomes" id="UP000007800"/>
    </source>
</evidence>
<gene>
    <name evidence="4" type="ORF">Pmar_PMAR011915</name>
</gene>
<name>C5LBP0_PERM5</name>
<protein>
    <submittedName>
        <fullName evidence="4">Uncharacterized protein</fullName>
    </submittedName>
</protein>
<reference evidence="4 5" key="1">
    <citation type="submission" date="2008-07" db="EMBL/GenBank/DDBJ databases">
        <authorList>
            <person name="El-Sayed N."/>
            <person name="Caler E."/>
            <person name="Inman J."/>
            <person name="Amedeo P."/>
            <person name="Hass B."/>
            <person name="Wortman J."/>
        </authorList>
    </citation>
    <scope>NUCLEOTIDE SEQUENCE [LARGE SCALE GENOMIC DNA]</scope>
    <source>
        <strain evidence="5">ATCC 50983 / TXsc</strain>
    </source>
</reference>